<evidence type="ECO:0000313" key="3">
    <source>
        <dbReference type="Proteomes" id="UP000523007"/>
    </source>
</evidence>
<gene>
    <name evidence="2" type="ORF">F4561_004614</name>
</gene>
<protein>
    <submittedName>
        <fullName evidence="2">Uncharacterized protein</fullName>
    </submittedName>
</protein>
<keyword evidence="1" id="KW-1133">Transmembrane helix</keyword>
<evidence type="ECO:0000313" key="2">
    <source>
        <dbReference type="EMBL" id="MBB4933794.1"/>
    </source>
</evidence>
<accession>A0A7W7W5F3</accession>
<dbReference type="EMBL" id="JACHJT010000001">
    <property type="protein sequence ID" value="MBB4933794.1"/>
    <property type="molecule type" value="Genomic_DNA"/>
</dbReference>
<proteinExistence type="predicted"/>
<reference evidence="2 3" key="1">
    <citation type="submission" date="2020-08" db="EMBL/GenBank/DDBJ databases">
        <title>Sequencing the genomes of 1000 actinobacteria strains.</title>
        <authorList>
            <person name="Klenk H.-P."/>
        </authorList>
    </citation>
    <scope>NUCLEOTIDE SEQUENCE [LARGE SCALE GENOMIC DNA]</scope>
    <source>
        <strain evidence="2 3">DSM 102030</strain>
    </source>
</reference>
<name>A0A7W7W5F3_9ACTN</name>
<keyword evidence="1" id="KW-0472">Membrane</keyword>
<sequence>MPPYPGQPAPRRNGLIIAAICGGLAVLLIGGVLAWAMMGTAAPYSSIGECDDLLAEDVLADTPGAEGNPVDQFDTFQETPLEDEDVLEAQTCVSSDNPDEPSGEYDTSVMVAVYRHSPKTEEDDYADVQRTMERARDDVYDHYEIDLEDGEGTVTPAGTNAEMEVRSISTGDGGDAFWVDDPDEELSSMHATGRWGSAAFTTRNLEVYVTYSGTPEIPAERHIEIVADLANAVEGKISRTIETE</sequence>
<dbReference type="AlphaFoldDB" id="A0A7W7W5F3"/>
<feature type="transmembrane region" description="Helical" evidence="1">
    <location>
        <begin position="15"/>
        <end position="36"/>
    </location>
</feature>
<keyword evidence="3" id="KW-1185">Reference proteome</keyword>
<keyword evidence="1" id="KW-0812">Transmembrane</keyword>
<comment type="caution">
    <text evidence="2">The sequence shown here is derived from an EMBL/GenBank/DDBJ whole genome shotgun (WGS) entry which is preliminary data.</text>
</comment>
<dbReference type="RefSeq" id="WP_184581350.1">
    <property type="nucleotide sequence ID" value="NZ_JACHJT010000001.1"/>
</dbReference>
<dbReference type="Proteomes" id="UP000523007">
    <property type="component" value="Unassembled WGS sequence"/>
</dbReference>
<organism evidence="2 3">
    <name type="scientific">Lipingzhangella halophila</name>
    <dbReference type="NCBI Taxonomy" id="1783352"/>
    <lineage>
        <taxon>Bacteria</taxon>
        <taxon>Bacillati</taxon>
        <taxon>Actinomycetota</taxon>
        <taxon>Actinomycetes</taxon>
        <taxon>Streptosporangiales</taxon>
        <taxon>Nocardiopsidaceae</taxon>
        <taxon>Lipingzhangella</taxon>
    </lineage>
</organism>
<evidence type="ECO:0000256" key="1">
    <source>
        <dbReference type="SAM" id="Phobius"/>
    </source>
</evidence>